<dbReference type="SUPFAM" id="SSF53335">
    <property type="entry name" value="S-adenosyl-L-methionine-dependent methyltransferases"/>
    <property type="match status" value="1"/>
</dbReference>
<dbReference type="AlphaFoldDB" id="A0A8H3F1I3"/>
<sequence>MGRNRVKRSRTESTTTTTPPPSSSSSSRGKSLRSKHPANISNNKTKQSGLTKQKRPSASAAQQHQHQHQQLCPLPLDPDSKILLIGEGDFSFAASLATHHGCQNLIATSYDSLATLQEKHPVTCADNIAAISGASPTNQIFYSVDGTKLGLPSIPGGAELRKLAGTFDSVWFNFPHVGGKSTDVNRQVRANQALVVGFLEGALRMSRSGGAVVVSLFEGMPYELWGIRNLARHVGLTVERSARFEWERFPGYSHKRTFGDVNGGGGWKGEQRDARIYIFRKPGGPAIPNQKKRKRHHSDDSEEEEDD</sequence>
<protein>
    <recommendedName>
        <fullName evidence="2">25S rRNA (uridine-N(3))-methyltransferase BMT5-like domain-containing protein</fullName>
    </recommendedName>
</protein>
<proteinExistence type="predicted"/>
<evidence type="ECO:0000259" key="2">
    <source>
        <dbReference type="Pfam" id="PF10354"/>
    </source>
</evidence>
<dbReference type="EMBL" id="CAJPDQ010000010">
    <property type="protein sequence ID" value="CAF9915314.1"/>
    <property type="molecule type" value="Genomic_DNA"/>
</dbReference>
<dbReference type="Pfam" id="PF10354">
    <property type="entry name" value="BMT5-like"/>
    <property type="match status" value="1"/>
</dbReference>
<evidence type="ECO:0000313" key="3">
    <source>
        <dbReference type="EMBL" id="CAF9915314.1"/>
    </source>
</evidence>
<dbReference type="GO" id="GO:0005737">
    <property type="term" value="C:cytoplasm"/>
    <property type="evidence" value="ECO:0007669"/>
    <property type="project" value="TreeGrafter"/>
</dbReference>
<keyword evidence="4" id="KW-1185">Reference proteome</keyword>
<gene>
    <name evidence="3" type="ORF">GOMPHAMPRED_000692</name>
</gene>
<evidence type="ECO:0000256" key="1">
    <source>
        <dbReference type="SAM" id="MobiDB-lite"/>
    </source>
</evidence>
<dbReference type="PANTHER" id="PTHR11538">
    <property type="entry name" value="PHENYLALANYL-TRNA SYNTHETASE"/>
    <property type="match status" value="1"/>
</dbReference>
<dbReference type="InterPro" id="IPR019446">
    <property type="entry name" value="BMT5-like"/>
</dbReference>
<dbReference type="GO" id="GO:0070042">
    <property type="term" value="F:rRNA (uridine-N3-)-methyltransferase activity"/>
    <property type="evidence" value="ECO:0007669"/>
    <property type="project" value="InterPro"/>
</dbReference>
<dbReference type="GO" id="GO:0070475">
    <property type="term" value="P:rRNA base methylation"/>
    <property type="evidence" value="ECO:0007669"/>
    <property type="project" value="InterPro"/>
</dbReference>
<feature type="region of interest" description="Disordered" evidence="1">
    <location>
        <begin position="1"/>
        <end position="73"/>
    </location>
</feature>
<reference evidence="3" key="1">
    <citation type="submission" date="2021-03" db="EMBL/GenBank/DDBJ databases">
        <authorList>
            <person name="Tagirdzhanova G."/>
        </authorList>
    </citation>
    <scope>NUCLEOTIDE SEQUENCE</scope>
</reference>
<accession>A0A8H3F1I3</accession>
<dbReference type="PANTHER" id="PTHR11538:SF26">
    <property type="entry name" value="FERREDOXIN-FOLD ANTICODON-BINDING DOMAIN-CONTAINING PROTEIN 1"/>
    <property type="match status" value="1"/>
</dbReference>
<feature type="compositionally biased region" description="Low complexity" evidence="1">
    <location>
        <begin position="12"/>
        <end position="28"/>
    </location>
</feature>
<feature type="compositionally biased region" description="Low complexity" evidence="1">
    <location>
        <begin position="57"/>
        <end position="70"/>
    </location>
</feature>
<feature type="domain" description="25S rRNA (uridine-N(3))-methyltransferase BMT5-like" evidence="2">
    <location>
        <begin position="83"/>
        <end position="256"/>
    </location>
</feature>
<name>A0A8H3F1I3_9LECA</name>
<dbReference type="InterPro" id="IPR029063">
    <property type="entry name" value="SAM-dependent_MTases_sf"/>
</dbReference>
<organism evidence="3 4">
    <name type="scientific">Gomphillus americanus</name>
    <dbReference type="NCBI Taxonomy" id="1940652"/>
    <lineage>
        <taxon>Eukaryota</taxon>
        <taxon>Fungi</taxon>
        <taxon>Dikarya</taxon>
        <taxon>Ascomycota</taxon>
        <taxon>Pezizomycotina</taxon>
        <taxon>Lecanoromycetes</taxon>
        <taxon>OSLEUM clade</taxon>
        <taxon>Ostropomycetidae</taxon>
        <taxon>Ostropales</taxon>
        <taxon>Graphidaceae</taxon>
        <taxon>Gomphilloideae</taxon>
        <taxon>Gomphillus</taxon>
    </lineage>
</organism>
<dbReference type="Proteomes" id="UP000664169">
    <property type="component" value="Unassembled WGS sequence"/>
</dbReference>
<dbReference type="OrthoDB" id="273345at2759"/>
<evidence type="ECO:0000313" key="4">
    <source>
        <dbReference type="Proteomes" id="UP000664169"/>
    </source>
</evidence>
<feature type="compositionally biased region" description="Polar residues" evidence="1">
    <location>
        <begin position="39"/>
        <end position="51"/>
    </location>
</feature>
<comment type="caution">
    <text evidence="3">The sequence shown here is derived from an EMBL/GenBank/DDBJ whole genome shotgun (WGS) entry which is preliminary data.</text>
</comment>
<feature type="region of interest" description="Disordered" evidence="1">
    <location>
        <begin position="280"/>
        <end position="307"/>
    </location>
</feature>